<dbReference type="EMBL" id="JBHSPT010000010">
    <property type="protein sequence ID" value="MFC6054798.1"/>
    <property type="molecule type" value="Genomic_DNA"/>
</dbReference>
<comment type="caution">
    <text evidence="3">The sequence shown here is derived from an EMBL/GenBank/DDBJ whole genome shotgun (WGS) entry which is preliminary data.</text>
</comment>
<sequence length="227" mass="23484">MSLDGFVAGPEHAMDWMTGFSHRPGLTEEYAQTTGAALGGRDGWDVSPGAGAIYGGAWQGPVFVLTHHPQDAHPADGVTFLSCDVAEAVRIGLEAARGKNLEVFSPSIGRQLLDRGLVDEVDVHVAPVLLGDGIRLFDHPGGAPVRLALLNGDDPTAAVNLRYRPVTSARASGTGFPRRLPRDGGKALGKELSEVHGRLTACHTPASSGPSPVGTASPTAPSRASCG</sequence>
<dbReference type="Gene3D" id="3.40.430.10">
    <property type="entry name" value="Dihydrofolate Reductase, subunit A"/>
    <property type="match status" value="1"/>
</dbReference>
<evidence type="ECO:0000313" key="4">
    <source>
        <dbReference type="Proteomes" id="UP001596242"/>
    </source>
</evidence>
<reference evidence="4" key="1">
    <citation type="journal article" date="2019" name="Int. J. Syst. Evol. Microbiol.">
        <title>The Global Catalogue of Microorganisms (GCM) 10K type strain sequencing project: providing services to taxonomists for standard genome sequencing and annotation.</title>
        <authorList>
            <consortium name="The Broad Institute Genomics Platform"/>
            <consortium name="The Broad Institute Genome Sequencing Center for Infectious Disease"/>
            <person name="Wu L."/>
            <person name="Ma J."/>
        </authorList>
    </citation>
    <scope>NUCLEOTIDE SEQUENCE [LARGE SCALE GENOMIC DNA]</scope>
    <source>
        <strain evidence="4">JCM 12763</strain>
    </source>
</reference>
<feature type="domain" description="Bacterial bifunctional deaminase-reductase C-terminal" evidence="2">
    <location>
        <begin position="63"/>
        <end position="143"/>
    </location>
</feature>
<keyword evidence="4" id="KW-1185">Reference proteome</keyword>
<evidence type="ECO:0000313" key="3">
    <source>
        <dbReference type="EMBL" id="MFC6054798.1"/>
    </source>
</evidence>
<name>A0ABW1LTT2_9ACTN</name>
<dbReference type="InterPro" id="IPR002734">
    <property type="entry name" value="RibDG_C"/>
</dbReference>
<gene>
    <name evidence="3" type="ORF">ACFP50_04760</name>
</gene>
<dbReference type="RefSeq" id="WP_386393660.1">
    <property type="nucleotide sequence ID" value="NZ_JBHSPT010000010.1"/>
</dbReference>
<feature type="compositionally biased region" description="Polar residues" evidence="1">
    <location>
        <begin position="205"/>
        <end position="227"/>
    </location>
</feature>
<accession>A0ABW1LTT2</accession>
<dbReference type="SUPFAM" id="SSF53597">
    <property type="entry name" value="Dihydrofolate reductase-like"/>
    <property type="match status" value="1"/>
</dbReference>
<feature type="region of interest" description="Disordered" evidence="1">
    <location>
        <begin position="201"/>
        <end position="227"/>
    </location>
</feature>
<organism evidence="3 4">
    <name type="scientific">Streptomyces pratens</name>
    <dbReference type="NCBI Taxonomy" id="887456"/>
    <lineage>
        <taxon>Bacteria</taxon>
        <taxon>Bacillati</taxon>
        <taxon>Actinomycetota</taxon>
        <taxon>Actinomycetes</taxon>
        <taxon>Kitasatosporales</taxon>
        <taxon>Streptomycetaceae</taxon>
        <taxon>Streptomyces</taxon>
    </lineage>
</organism>
<evidence type="ECO:0000256" key="1">
    <source>
        <dbReference type="SAM" id="MobiDB-lite"/>
    </source>
</evidence>
<proteinExistence type="predicted"/>
<dbReference type="Pfam" id="PF01872">
    <property type="entry name" value="RibD_C"/>
    <property type="match status" value="1"/>
</dbReference>
<protein>
    <submittedName>
        <fullName evidence="3">Dihydrofolate reductase family protein</fullName>
    </submittedName>
</protein>
<dbReference type="Proteomes" id="UP001596242">
    <property type="component" value="Unassembled WGS sequence"/>
</dbReference>
<dbReference type="InterPro" id="IPR024072">
    <property type="entry name" value="DHFR-like_dom_sf"/>
</dbReference>
<evidence type="ECO:0000259" key="2">
    <source>
        <dbReference type="Pfam" id="PF01872"/>
    </source>
</evidence>